<dbReference type="PROSITE" id="PS50883">
    <property type="entry name" value="EAL"/>
    <property type="match status" value="1"/>
</dbReference>
<evidence type="ECO:0000256" key="1">
    <source>
        <dbReference type="ARBA" id="ARBA00001946"/>
    </source>
</evidence>
<proteinExistence type="predicted"/>
<keyword evidence="2" id="KW-1133">Transmembrane helix</keyword>
<name>K6Z9H2_9ALTE</name>
<dbReference type="Pfam" id="PF00990">
    <property type="entry name" value="GGDEF"/>
    <property type="match status" value="1"/>
</dbReference>
<organism evidence="5 6">
    <name type="scientific">Brumicola pallidula DSM 14239 = ACAM 615</name>
    <dbReference type="NCBI Taxonomy" id="1121922"/>
    <lineage>
        <taxon>Bacteria</taxon>
        <taxon>Pseudomonadati</taxon>
        <taxon>Pseudomonadota</taxon>
        <taxon>Gammaproteobacteria</taxon>
        <taxon>Alteromonadales</taxon>
        <taxon>Alteromonadaceae</taxon>
        <taxon>Brumicola</taxon>
    </lineage>
</organism>
<dbReference type="InterPro" id="IPR050706">
    <property type="entry name" value="Cyclic-di-GMP_PDE-like"/>
</dbReference>
<comment type="cofactor">
    <cofactor evidence="1">
        <name>Mg(2+)</name>
        <dbReference type="ChEBI" id="CHEBI:18420"/>
    </cofactor>
</comment>
<accession>K6Z9H2</accession>
<dbReference type="SUPFAM" id="SSF141868">
    <property type="entry name" value="EAL domain-like"/>
    <property type="match status" value="1"/>
</dbReference>
<reference evidence="6" key="1">
    <citation type="journal article" date="2014" name="Environ. Microbiol.">
        <title>Comparative genomics of the marine bacterial genus Glaciecola reveals the high degree of genomic diversity and genomic characteristic for cold adaptation.</title>
        <authorList>
            <person name="Qin Q.L."/>
            <person name="Xie B.B."/>
            <person name="Yu Y."/>
            <person name="Shu Y.L."/>
            <person name="Rong J.C."/>
            <person name="Zhang Y.J."/>
            <person name="Zhao D.L."/>
            <person name="Chen X.L."/>
            <person name="Zhang X.Y."/>
            <person name="Chen B."/>
            <person name="Zhou B.C."/>
            <person name="Zhang Y.Z."/>
        </authorList>
    </citation>
    <scope>NUCLEOTIDE SEQUENCE [LARGE SCALE GENOMIC DNA]</scope>
    <source>
        <strain evidence="6">ACAM 615</strain>
    </source>
</reference>
<feature type="transmembrane region" description="Helical" evidence="2">
    <location>
        <begin position="159"/>
        <end position="182"/>
    </location>
</feature>
<dbReference type="InterPro" id="IPR000160">
    <property type="entry name" value="GGDEF_dom"/>
</dbReference>
<dbReference type="FunFam" id="3.30.70.270:FF:000001">
    <property type="entry name" value="Diguanylate cyclase domain protein"/>
    <property type="match status" value="1"/>
</dbReference>
<feature type="transmembrane region" description="Helical" evidence="2">
    <location>
        <begin position="20"/>
        <end position="41"/>
    </location>
</feature>
<keyword evidence="2" id="KW-0812">Transmembrane</keyword>
<dbReference type="SMART" id="SM00052">
    <property type="entry name" value="EAL"/>
    <property type="match status" value="1"/>
</dbReference>
<feature type="domain" description="EAL" evidence="3">
    <location>
        <begin position="429"/>
        <end position="685"/>
    </location>
</feature>
<dbReference type="OrthoDB" id="9816034at2"/>
<protein>
    <submittedName>
        <fullName evidence="5">PAS sensor diguanylate cyclase/phophodiesterase</fullName>
    </submittedName>
</protein>
<dbReference type="Pfam" id="PF00563">
    <property type="entry name" value="EAL"/>
    <property type="match status" value="1"/>
</dbReference>
<dbReference type="Proteomes" id="UP000006251">
    <property type="component" value="Unassembled WGS sequence"/>
</dbReference>
<evidence type="ECO:0000313" key="5">
    <source>
        <dbReference type="EMBL" id="GAC27027.1"/>
    </source>
</evidence>
<dbReference type="STRING" id="1121922.GCA_000428905_02535"/>
<dbReference type="NCBIfam" id="TIGR00254">
    <property type="entry name" value="GGDEF"/>
    <property type="match status" value="1"/>
</dbReference>
<keyword evidence="6" id="KW-1185">Reference proteome</keyword>
<comment type="caution">
    <text evidence="5">The sequence shown here is derived from an EMBL/GenBank/DDBJ whole genome shotgun (WGS) entry which is preliminary data.</text>
</comment>
<evidence type="ECO:0000259" key="3">
    <source>
        <dbReference type="PROSITE" id="PS50883"/>
    </source>
</evidence>
<dbReference type="Gene3D" id="3.30.70.270">
    <property type="match status" value="1"/>
</dbReference>
<evidence type="ECO:0000259" key="4">
    <source>
        <dbReference type="PROSITE" id="PS50887"/>
    </source>
</evidence>
<evidence type="ECO:0000313" key="6">
    <source>
        <dbReference type="Proteomes" id="UP000006251"/>
    </source>
</evidence>
<dbReference type="SMART" id="SM00267">
    <property type="entry name" value="GGDEF"/>
    <property type="match status" value="1"/>
</dbReference>
<dbReference type="InterPro" id="IPR043128">
    <property type="entry name" value="Rev_trsase/Diguanyl_cyclase"/>
</dbReference>
<evidence type="ECO:0000256" key="2">
    <source>
        <dbReference type="SAM" id="Phobius"/>
    </source>
</evidence>
<dbReference type="InterPro" id="IPR035919">
    <property type="entry name" value="EAL_sf"/>
</dbReference>
<sequence length="686" mass="76570">MTISKRPFTDSLSYTLAKSSILVTLIVGFSLSFLQIGLDYLREQDAMDKFAAEILAANQFAAADASFHLDSPAADEVAKGILQYHYITSVSITNELDEVLAQRSSNLATDKEHTQPYDIFGEIKEFNHVLYSGTGEDIGNLTIYIDPALASEGFVDRSMLVLISGLVRNILMAFILVFVFYLTVTKKVIAVSSALKDLDPNNPRSNHIPVLNVKKKNELDDLGEGINRMLGIISSDIQEREKREQDLYTSQKELTYQANHDALTGLVNRRGFELLLNQAMQSKQPEFVFCYLDLDQFKIINDTCGHIAGDGLLRQIGHLLNNHIRSNDVLARLGGDEFGILMQSCNISDAGLIAQKLIDQIGQYRFFWEGKSFAITASIGIASLTQKIKNTTDLLRNADIACYTAKYAGRNCFRIYQEGISDTSQLHGDMEWVNKINQALENNDFCLYAQKIVPNMTTAETGLHYEVLLRMLGDNGAIIAPNAFLPAAERYHLMTKIDKWVIEHQFQYLSMHPKHLAEVELCSINISGPSLTAPEFQQTVIDKLQYYKIPANKICFEITETAAISNLTDAIAFIDAMHEKGCRFALDDFGTGLSSFAYLKYLPVDYLKIDGVFVKGIVEDPIDYAMVKSIHEVATVMGKKTVAEFVENRDIELKLKEIGVHYSQGYGIAKPCPIAELASSMQTKPS</sequence>
<dbReference type="EMBL" id="BAEQ01000004">
    <property type="protein sequence ID" value="GAC27027.1"/>
    <property type="molecule type" value="Genomic_DNA"/>
</dbReference>
<dbReference type="InterPro" id="IPR001633">
    <property type="entry name" value="EAL_dom"/>
</dbReference>
<gene>
    <name evidence="5" type="ORF">GPAL_0146</name>
</gene>
<dbReference type="RefSeq" id="WP_006008181.1">
    <property type="nucleotide sequence ID" value="NZ_AUAV01000013.1"/>
</dbReference>
<keyword evidence="2" id="KW-0472">Membrane</keyword>
<dbReference type="PROSITE" id="PS50887">
    <property type="entry name" value="GGDEF"/>
    <property type="match status" value="1"/>
</dbReference>
<dbReference type="CDD" id="cd01948">
    <property type="entry name" value="EAL"/>
    <property type="match status" value="1"/>
</dbReference>
<dbReference type="PANTHER" id="PTHR33121:SF23">
    <property type="entry name" value="CYCLIC DI-GMP PHOSPHODIESTERASE PDEB"/>
    <property type="match status" value="1"/>
</dbReference>
<dbReference type="AlphaFoldDB" id="K6Z9H2"/>
<dbReference type="SUPFAM" id="SSF55073">
    <property type="entry name" value="Nucleotide cyclase"/>
    <property type="match status" value="1"/>
</dbReference>
<feature type="domain" description="GGDEF" evidence="4">
    <location>
        <begin position="285"/>
        <end position="418"/>
    </location>
</feature>
<dbReference type="PANTHER" id="PTHR33121">
    <property type="entry name" value="CYCLIC DI-GMP PHOSPHODIESTERASE PDEF"/>
    <property type="match status" value="1"/>
</dbReference>
<dbReference type="InterPro" id="IPR029787">
    <property type="entry name" value="Nucleotide_cyclase"/>
</dbReference>
<dbReference type="CDD" id="cd01949">
    <property type="entry name" value="GGDEF"/>
    <property type="match status" value="1"/>
</dbReference>
<dbReference type="GO" id="GO:0071111">
    <property type="term" value="F:cyclic-guanylate-specific phosphodiesterase activity"/>
    <property type="evidence" value="ECO:0007669"/>
    <property type="project" value="InterPro"/>
</dbReference>
<dbReference type="Gene3D" id="3.20.20.450">
    <property type="entry name" value="EAL domain"/>
    <property type="match status" value="1"/>
</dbReference>